<dbReference type="EMBL" id="MN739631">
    <property type="protein sequence ID" value="QHT17084.1"/>
    <property type="molecule type" value="Genomic_DNA"/>
</dbReference>
<reference evidence="2" key="1">
    <citation type="journal article" date="2020" name="Nature">
        <title>Giant virus diversity and host interactions through global metagenomics.</title>
        <authorList>
            <person name="Schulz F."/>
            <person name="Roux S."/>
            <person name="Paez-Espino D."/>
            <person name="Jungbluth S."/>
            <person name="Walsh D.A."/>
            <person name="Denef V.J."/>
            <person name="McMahon K.D."/>
            <person name="Konstantinidis K.T."/>
            <person name="Eloe-Fadrosh E.A."/>
            <person name="Kyrpides N.C."/>
            <person name="Woyke T."/>
        </authorList>
    </citation>
    <scope>NUCLEOTIDE SEQUENCE</scope>
    <source>
        <strain evidence="2">GVMAG-M-3300023174-24</strain>
    </source>
</reference>
<feature type="transmembrane region" description="Helical" evidence="1">
    <location>
        <begin position="7"/>
        <end position="29"/>
    </location>
</feature>
<accession>A0A6C0DLF5</accession>
<sequence length="60" mass="6862">MPSSKFVQIMLFYILLSFFIMPLLFYFLINKTDASAGNGFVVGSILSLLLWFVYGSKMIK</sequence>
<keyword evidence="1" id="KW-1133">Transmembrane helix</keyword>
<keyword evidence="1" id="KW-0472">Membrane</keyword>
<evidence type="ECO:0000256" key="1">
    <source>
        <dbReference type="SAM" id="Phobius"/>
    </source>
</evidence>
<name>A0A6C0DLF5_9ZZZZ</name>
<dbReference type="AlphaFoldDB" id="A0A6C0DLF5"/>
<feature type="transmembrane region" description="Helical" evidence="1">
    <location>
        <begin position="35"/>
        <end position="54"/>
    </location>
</feature>
<evidence type="ECO:0000313" key="2">
    <source>
        <dbReference type="EMBL" id="QHT17084.1"/>
    </source>
</evidence>
<protein>
    <submittedName>
        <fullName evidence="2">Uncharacterized protein</fullName>
    </submittedName>
</protein>
<proteinExistence type="predicted"/>
<organism evidence="2">
    <name type="scientific">viral metagenome</name>
    <dbReference type="NCBI Taxonomy" id="1070528"/>
    <lineage>
        <taxon>unclassified sequences</taxon>
        <taxon>metagenomes</taxon>
        <taxon>organismal metagenomes</taxon>
    </lineage>
</organism>
<keyword evidence="1" id="KW-0812">Transmembrane</keyword>